<evidence type="ECO:0000313" key="3">
    <source>
        <dbReference type="Proteomes" id="UP001152607"/>
    </source>
</evidence>
<dbReference type="Pfam" id="PF06985">
    <property type="entry name" value="HET"/>
    <property type="match status" value="1"/>
</dbReference>
<dbReference type="PANTHER" id="PTHR33112:SF16">
    <property type="entry name" value="HETEROKARYON INCOMPATIBILITY DOMAIN-CONTAINING PROTEIN"/>
    <property type="match status" value="1"/>
</dbReference>
<dbReference type="OrthoDB" id="2958217at2759"/>
<protein>
    <recommendedName>
        <fullName evidence="1">Heterokaryon incompatibility domain-containing protein</fullName>
    </recommendedName>
</protein>
<gene>
    <name evidence="2" type="ORF">PDIGIT_LOCUS5246</name>
</gene>
<dbReference type="AlphaFoldDB" id="A0A9W4XP66"/>
<proteinExistence type="predicted"/>
<name>A0A9W4XP66_9PLEO</name>
<reference evidence="2" key="1">
    <citation type="submission" date="2023-01" db="EMBL/GenBank/DDBJ databases">
        <authorList>
            <person name="Van Ghelder C."/>
            <person name="Rancurel C."/>
        </authorList>
    </citation>
    <scope>NUCLEOTIDE SEQUENCE</scope>
    <source>
        <strain evidence="2">CNCM I-4278</strain>
    </source>
</reference>
<keyword evidence="3" id="KW-1185">Reference proteome</keyword>
<accession>A0A9W4XP66</accession>
<organism evidence="2 3">
    <name type="scientific">Periconia digitata</name>
    <dbReference type="NCBI Taxonomy" id="1303443"/>
    <lineage>
        <taxon>Eukaryota</taxon>
        <taxon>Fungi</taxon>
        <taxon>Dikarya</taxon>
        <taxon>Ascomycota</taxon>
        <taxon>Pezizomycotina</taxon>
        <taxon>Dothideomycetes</taxon>
        <taxon>Pleosporomycetidae</taxon>
        <taxon>Pleosporales</taxon>
        <taxon>Massarineae</taxon>
        <taxon>Periconiaceae</taxon>
        <taxon>Periconia</taxon>
    </lineage>
</organism>
<dbReference type="EMBL" id="CAOQHR010000003">
    <property type="protein sequence ID" value="CAI6332215.1"/>
    <property type="molecule type" value="Genomic_DNA"/>
</dbReference>
<dbReference type="Proteomes" id="UP001152607">
    <property type="component" value="Unassembled WGS sequence"/>
</dbReference>
<comment type="caution">
    <text evidence="2">The sequence shown here is derived from an EMBL/GenBank/DDBJ whole genome shotgun (WGS) entry which is preliminary data.</text>
</comment>
<dbReference type="PANTHER" id="PTHR33112">
    <property type="entry name" value="DOMAIN PROTEIN, PUTATIVE-RELATED"/>
    <property type="match status" value="1"/>
</dbReference>
<evidence type="ECO:0000259" key="1">
    <source>
        <dbReference type="Pfam" id="PF06985"/>
    </source>
</evidence>
<evidence type="ECO:0000313" key="2">
    <source>
        <dbReference type="EMBL" id="CAI6332215.1"/>
    </source>
</evidence>
<sequence length="468" mass="53206">MSFLLRGTALSLINYPCSISIALLFLDIDSCHDSMPQNFQDAVTVTRMLGIQYLWIDSLCIIQDSKEDWEREGAKMGDIYHNAYVTIAATCASKSEDGFLQTDFVDSRTLITFPTESFSMSYCNLVLQETDVVGSHWEEGVEDATWNSRAWTMQERFLSPRTIHFSKHQIYWECQTQKLSETGESIFHAPLTPPDRPSLFVEEEPLPNGEESVEISSIAAYKNDMYDWWYTIAARYSIRNLTYPSDKLPALSGLAALMSSLTATKTPDSYLCGIWEGDLAFGLLWRYSDARFQGPFTSRAPSWSWAKSDNQVIWRDREGAARSQIRMISKNVQLQGLNPYGEIKAAVLHLSGKIIPVALQVPASAQFRMSDPKIPSQFPCEIRRLHETDIVAIGSLDNPEDRDGQRLHLLQVERQDIGVTGRENNWSGLLMQKVDVGYSNYLRIGVYILCRDHLGIFETEEERPFTLE</sequence>
<dbReference type="InterPro" id="IPR010730">
    <property type="entry name" value="HET"/>
</dbReference>
<feature type="domain" description="Heterokaryon incompatibility" evidence="1">
    <location>
        <begin position="27"/>
        <end position="155"/>
    </location>
</feature>